<feature type="compositionally biased region" description="Pro residues" evidence="1">
    <location>
        <begin position="15"/>
        <end position="37"/>
    </location>
</feature>
<feature type="compositionally biased region" description="Pro residues" evidence="1">
    <location>
        <begin position="44"/>
        <end position="56"/>
    </location>
</feature>
<keyword evidence="3" id="KW-1185">Reference proteome</keyword>
<organism evidence="2 3">
    <name type="scientific">Rangifer tarandus platyrhynchus</name>
    <name type="common">Svalbard reindeer</name>
    <dbReference type="NCBI Taxonomy" id="3082113"/>
    <lineage>
        <taxon>Eukaryota</taxon>
        <taxon>Metazoa</taxon>
        <taxon>Chordata</taxon>
        <taxon>Craniata</taxon>
        <taxon>Vertebrata</taxon>
        <taxon>Euteleostomi</taxon>
        <taxon>Mammalia</taxon>
        <taxon>Eutheria</taxon>
        <taxon>Laurasiatheria</taxon>
        <taxon>Artiodactyla</taxon>
        <taxon>Ruminantia</taxon>
        <taxon>Pecora</taxon>
        <taxon>Cervidae</taxon>
        <taxon>Odocoileinae</taxon>
        <taxon>Rangifer</taxon>
    </lineage>
</organism>
<dbReference type="EMBL" id="OX459941">
    <property type="protein sequence ID" value="CAI9175262.1"/>
    <property type="molecule type" value="Genomic_DNA"/>
</dbReference>
<evidence type="ECO:0000313" key="3">
    <source>
        <dbReference type="Proteomes" id="UP001176941"/>
    </source>
</evidence>
<evidence type="ECO:0000256" key="1">
    <source>
        <dbReference type="SAM" id="MobiDB-lite"/>
    </source>
</evidence>
<gene>
    <name evidence="2" type="ORF">MRATA1EN1_LOCUS24224</name>
</gene>
<feature type="compositionally biased region" description="Gly residues" evidence="1">
    <location>
        <begin position="84"/>
        <end position="96"/>
    </location>
</feature>
<evidence type="ECO:0000313" key="2">
    <source>
        <dbReference type="EMBL" id="CAI9175262.1"/>
    </source>
</evidence>
<name>A0ABN8ZMU2_RANTA</name>
<reference evidence="2" key="1">
    <citation type="submission" date="2023-04" db="EMBL/GenBank/DDBJ databases">
        <authorList>
            <consortium name="ELIXIR-Norway"/>
        </authorList>
    </citation>
    <scope>NUCLEOTIDE SEQUENCE [LARGE SCALE GENOMIC DNA]</scope>
</reference>
<accession>A0ABN8ZMU2</accession>
<proteinExistence type="predicted"/>
<protein>
    <submittedName>
        <fullName evidence="2">Uncharacterized protein</fullName>
    </submittedName>
</protein>
<sequence length="134" mass="14021">MRLMGAAFGGHPAALEPPPPNPPRDAPPPESPEVRPGPPRRRPPFPPPPPPAPRHPVPGGEEQLMGTCDFFHQGTQTHPSRAQGGVGEGHRGGGGLKKTFLGAPGGWLKCSPSARVARLSREETQEQPAPAPPS</sequence>
<dbReference type="Proteomes" id="UP001176941">
    <property type="component" value="Chromosome 5"/>
</dbReference>
<feature type="region of interest" description="Disordered" evidence="1">
    <location>
        <begin position="1"/>
        <end position="134"/>
    </location>
</feature>